<keyword evidence="1" id="KW-0732">Signal</keyword>
<dbReference type="EMBL" id="JACIER010000008">
    <property type="protein sequence ID" value="MBB4044326.1"/>
    <property type="molecule type" value="Genomic_DNA"/>
</dbReference>
<dbReference type="RefSeq" id="WP_183208562.1">
    <property type="nucleotide sequence ID" value="NZ_JACIER010000008.1"/>
</dbReference>
<sequence length="754" mass="85982">MNKKIFCILLFFSSILMGYAQDFSPGQQAEGLLDSKDVVVDHATGTFHYKVPLYKLTSGNYELPISLDYIGNGVKVEDVPGLIGYNWTLNAGGVITRTIRGGIPDEGVYGYVSHGMICTTPLIEEATKVNKRIRDGESDIFTAIFNGKTINFILGFDDDYKICVKPLERTNVRIECEYLGMIISKWILTDEDGTRYTYAQREWIIDVCNQGAVSFNNITGENYITSWYLSKIEPLNSGAIIYQYKKNVEDGHDLKNIAVNSYCNSYKTTYSYGQAITEFVYPGYDYKRFDEAIAGARRYLELSSWSLNLDLHCFNSDGTVYRNPYFEANVSSLQLNWNVMGVLSNYSYLSQSVGELISSLNTARNLYGNRGTYFSDMIAMYLDMALECVTMPLYQSFKSVRNKDVYNGVGYTVYSPLLEKVIAPNQIVRFEYDYGKLKNVQLNDWFGTKISKISLTSSEFLNSISFLDKNGIESNAAHFDYYMFPEDVELDSDLWGYPRRYYPVGDIGDDIKAKSLKKIRLINGGNIIVDYEPNTIAFSPAWGIGTQYGGIRIKSLVLDDGFNSIRDTISYHYPRSGMLVYSSYSNNESVDYQFFSDWLTYSKVRFKGPTFLNTGNNGIYYDYVTEVFKGRGSNAYWFHVPLEVVENRFSAFWLNGLPLGKASYDSDGNLKRMTKNKYYTDMSFSTRDKYCLFGNNDSFFVDSGSLLSYCHSIPQLKAFEFYMDAKDVEPYYHGTVDILPWMENPLHVDPSCPT</sequence>
<feature type="signal peptide" evidence="1">
    <location>
        <begin position="1"/>
        <end position="22"/>
    </location>
</feature>
<dbReference type="AlphaFoldDB" id="A0A840CYC3"/>
<proteinExistence type="predicted"/>
<organism evidence="2 3">
    <name type="scientific">Bacteroides reticulotermitis</name>
    <dbReference type="NCBI Taxonomy" id="1133319"/>
    <lineage>
        <taxon>Bacteria</taxon>
        <taxon>Pseudomonadati</taxon>
        <taxon>Bacteroidota</taxon>
        <taxon>Bacteroidia</taxon>
        <taxon>Bacteroidales</taxon>
        <taxon>Bacteroidaceae</taxon>
        <taxon>Bacteroides</taxon>
    </lineage>
</organism>
<name>A0A840CYC3_9BACE</name>
<evidence type="ECO:0000313" key="3">
    <source>
        <dbReference type="Proteomes" id="UP000560658"/>
    </source>
</evidence>
<keyword evidence="3" id="KW-1185">Reference proteome</keyword>
<gene>
    <name evidence="2" type="ORF">GGR06_002120</name>
</gene>
<protein>
    <submittedName>
        <fullName evidence="2">Uncharacterized protein</fullName>
    </submittedName>
</protein>
<feature type="chain" id="PRO_5032457364" evidence="1">
    <location>
        <begin position="23"/>
        <end position="754"/>
    </location>
</feature>
<dbReference type="Proteomes" id="UP000560658">
    <property type="component" value="Unassembled WGS sequence"/>
</dbReference>
<reference evidence="2" key="1">
    <citation type="submission" date="2020-08" db="EMBL/GenBank/DDBJ databases">
        <title>Genomic Encyclopedia of Type Strains, Phase IV (KMG-IV): sequencing the most valuable type-strain genomes for metagenomic binning, comparative biology and taxonomic classification.</title>
        <authorList>
            <person name="Goeker M."/>
        </authorList>
    </citation>
    <scope>NUCLEOTIDE SEQUENCE [LARGE SCALE GENOMIC DNA]</scope>
    <source>
        <strain evidence="2">DSM 105720</strain>
    </source>
</reference>
<comment type="caution">
    <text evidence="2">The sequence shown here is derived from an EMBL/GenBank/DDBJ whole genome shotgun (WGS) entry which is preliminary data.</text>
</comment>
<evidence type="ECO:0000313" key="2">
    <source>
        <dbReference type="EMBL" id="MBB4044326.1"/>
    </source>
</evidence>
<evidence type="ECO:0000256" key="1">
    <source>
        <dbReference type="SAM" id="SignalP"/>
    </source>
</evidence>
<accession>A0A840CYC3</accession>